<dbReference type="GO" id="GO:0016747">
    <property type="term" value="F:acyltransferase activity, transferring groups other than amino-acyl groups"/>
    <property type="evidence" value="ECO:0007669"/>
    <property type="project" value="InterPro"/>
</dbReference>
<reference evidence="4" key="1">
    <citation type="submission" date="2021-04" db="EMBL/GenBank/DDBJ databases">
        <title>novel species isolated from subtropical streams in China.</title>
        <authorList>
            <person name="Lu H."/>
        </authorList>
    </citation>
    <scope>NUCLEOTIDE SEQUENCE</scope>
    <source>
        <strain evidence="4">FT137W</strain>
    </source>
</reference>
<dbReference type="EC" id="2.3.1.-" evidence="4"/>
<dbReference type="InterPro" id="IPR000182">
    <property type="entry name" value="GNAT_dom"/>
</dbReference>
<dbReference type="Gene3D" id="3.40.630.30">
    <property type="match status" value="1"/>
</dbReference>
<dbReference type="PANTHER" id="PTHR43877">
    <property type="entry name" value="AMINOALKYLPHOSPHONATE N-ACETYLTRANSFERASE-RELATED-RELATED"/>
    <property type="match status" value="1"/>
</dbReference>
<keyword evidence="5" id="KW-1185">Reference proteome</keyword>
<organism evidence="4 5">
    <name type="scientific">Undibacterium fentianense</name>
    <dbReference type="NCBI Taxonomy" id="2828728"/>
    <lineage>
        <taxon>Bacteria</taxon>
        <taxon>Pseudomonadati</taxon>
        <taxon>Pseudomonadota</taxon>
        <taxon>Betaproteobacteria</taxon>
        <taxon>Burkholderiales</taxon>
        <taxon>Oxalobacteraceae</taxon>
        <taxon>Undibacterium</taxon>
    </lineage>
</organism>
<dbReference type="PIRSF" id="PIRSF028520">
    <property type="entry name" value="UCP028520"/>
    <property type="match status" value="1"/>
</dbReference>
<evidence type="ECO:0000256" key="2">
    <source>
        <dbReference type="ARBA" id="ARBA00023315"/>
    </source>
</evidence>
<sequence length="168" mass="18668">MAELILRDAVEADFPSILAINHIEEQKTSAMDGARLAELRGMAHYCLVAEIDGEVAAFVLAFREGAAYQNVNYEWFAARYPRFIYVDRIVVSRDFAGRKIGAQLYSALFADAQAKEIPYITCEYNIQPPNPASQAFHDKFGFQEVGSQWVANGSKQVSLQVASVPDQA</sequence>
<dbReference type="AlphaFoldDB" id="A0A941DZ35"/>
<comment type="caution">
    <text evidence="4">The sequence shown here is derived from an EMBL/GenBank/DDBJ whole genome shotgun (WGS) entry which is preliminary data.</text>
</comment>
<keyword evidence="2 4" id="KW-0012">Acyltransferase</keyword>
<dbReference type="Proteomes" id="UP000678545">
    <property type="component" value="Unassembled WGS sequence"/>
</dbReference>
<evidence type="ECO:0000259" key="3">
    <source>
        <dbReference type="PROSITE" id="PS51186"/>
    </source>
</evidence>
<proteinExistence type="predicted"/>
<dbReference type="PROSITE" id="PS51186">
    <property type="entry name" value="GNAT"/>
    <property type="match status" value="1"/>
</dbReference>
<dbReference type="SUPFAM" id="SSF55729">
    <property type="entry name" value="Acyl-CoA N-acyltransferases (Nat)"/>
    <property type="match status" value="1"/>
</dbReference>
<dbReference type="InterPro" id="IPR016181">
    <property type="entry name" value="Acyl_CoA_acyltransferase"/>
</dbReference>
<accession>A0A941DZ35</accession>
<gene>
    <name evidence="4" type="ORF">KDM90_08945</name>
</gene>
<dbReference type="InterPro" id="IPR016890">
    <property type="entry name" value="UCP028520"/>
</dbReference>
<name>A0A941DZ35_9BURK</name>
<evidence type="ECO:0000313" key="4">
    <source>
        <dbReference type="EMBL" id="MBR7800124.1"/>
    </source>
</evidence>
<dbReference type="InterPro" id="IPR050832">
    <property type="entry name" value="Bact_Acetyltransf"/>
</dbReference>
<dbReference type="RefSeq" id="WP_212675255.1">
    <property type="nucleotide sequence ID" value="NZ_JAGSPJ010000003.1"/>
</dbReference>
<dbReference type="EMBL" id="JAGSPJ010000003">
    <property type="protein sequence ID" value="MBR7800124.1"/>
    <property type="molecule type" value="Genomic_DNA"/>
</dbReference>
<protein>
    <submittedName>
        <fullName evidence="4">GNAT family N-acetyltransferase</fullName>
        <ecNumber evidence="4">2.3.1.-</ecNumber>
    </submittedName>
</protein>
<evidence type="ECO:0000313" key="5">
    <source>
        <dbReference type="Proteomes" id="UP000678545"/>
    </source>
</evidence>
<feature type="domain" description="N-acetyltransferase" evidence="3">
    <location>
        <begin position="4"/>
        <end position="160"/>
    </location>
</feature>
<dbReference type="Pfam" id="PF00583">
    <property type="entry name" value="Acetyltransf_1"/>
    <property type="match status" value="1"/>
</dbReference>
<evidence type="ECO:0000256" key="1">
    <source>
        <dbReference type="ARBA" id="ARBA00022679"/>
    </source>
</evidence>
<dbReference type="CDD" id="cd04301">
    <property type="entry name" value="NAT_SF"/>
    <property type="match status" value="1"/>
</dbReference>
<keyword evidence="1 4" id="KW-0808">Transferase</keyword>